<accession>A0A6J4QVW8</accession>
<proteinExistence type="predicted"/>
<gene>
    <name evidence="1" type="ORF">AVDCRST_MAG25-202</name>
</gene>
<sequence>MTEEDRKERHRQAWERFVRAERRELEERRNGQLAKLLDGPLLPGETEEGLAKLKEEDRALAELGLLELRDEDGGVAYKHVDELQPGDRADRVRAEGARVRWITERVNKLQEQRTRRG</sequence>
<organism evidence="1">
    <name type="scientific">uncultured Rubrobacteraceae bacterium</name>
    <dbReference type="NCBI Taxonomy" id="349277"/>
    <lineage>
        <taxon>Bacteria</taxon>
        <taxon>Bacillati</taxon>
        <taxon>Actinomycetota</taxon>
        <taxon>Rubrobacteria</taxon>
        <taxon>Rubrobacterales</taxon>
        <taxon>Rubrobacteraceae</taxon>
        <taxon>environmental samples</taxon>
    </lineage>
</organism>
<dbReference type="EMBL" id="CADCVI010000015">
    <property type="protein sequence ID" value="CAA9456635.1"/>
    <property type="molecule type" value="Genomic_DNA"/>
</dbReference>
<evidence type="ECO:0000313" key="1">
    <source>
        <dbReference type="EMBL" id="CAA9456635.1"/>
    </source>
</evidence>
<protein>
    <submittedName>
        <fullName evidence="1">Uncharacterized protein</fullName>
    </submittedName>
</protein>
<dbReference type="AlphaFoldDB" id="A0A6J4QVW8"/>
<name>A0A6J4QVW8_9ACTN</name>
<reference evidence="1" key="1">
    <citation type="submission" date="2020-02" db="EMBL/GenBank/DDBJ databases">
        <authorList>
            <person name="Meier V. D."/>
        </authorList>
    </citation>
    <scope>NUCLEOTIDE SEQUENCE</scope>
    <source>
        <strain evidence="1">AVDCRST_MAG25</strain>
    </source>
</reference>